<evidence type="ECO:0000313" key="15">
    <source>
        <dbReference type="Proteomes" id="UP000298234"/>
    </source>
</evidence>
<dbReference type="Pfam" id="PF00113">
    <property type="entry name" value="Enolase_C"/>
    <property type="match status" value="1"/>
</dbReference>
<comment type="caution">
    <text evidence="14">The sequence shown here is derived from an EMBL/GenBank/DDBJ whole genome shotgun (WGS) entry which is preliminary data.</text>
</comment>
<comment type="subcellular location">
    <subcellularLocation>
        <location evidence="10">Cytoplasm</location>
    </subcellularLocation>
    <subcellularLocation>
        <location evidence="10">Secreted</location>
    </subcellularLocation>
    <subcellularLocation>
        <location evidence="10">Cell surface</location>
    </subcellularLocation>
    <text evidence="10">Fractions of enolase are present in both the cytoplasm and on the cell surface.</text>
</comment>
<evidence type="ECO:0000256" key="7">
    <source>
        <dbReference type="ARBA" id="ARBA00023152"/>
    </source>
</evidence>
<evidence type="ECO:0000256" key="4">
    <source>
        <dbReference type="ARBA" id="ARBA00017068"/>
    </source>
</evidence>
<dbReference type="SMART" id="SM01193">
    <property type="entry name" value="Enolase_N"/>
    <property type="match status" value="1"/>
</dbReference>
<feature type="active site" description="Proton acceptor" evidence="10">
    <location>
        <position position="336"/>
    </location>
</feature>
<dbReference type="SUPFAM" id="SSF54826">
    <property type="entry name" value="Enolase N-terminal domain-like"/>
    <property type="match status" value="1"/>
</dbReference>
<evidence type="ECO:0000256" key="6">
    <source>
        <dbReference type="ARBA" id="ARBA00022842"/>
    </source>
</evidence>
<keyword evidence="5 10" id="KW-0964">Secreted</keyword>
<dbReference type="InterPro" id="IPR029017">
    <property type="entry name" value="Enolase-like_N"/>
</dbReference>
<comment type="function">
    <text evidence="9 10">Catalyzes the reversible conversion of 2-phosphoglycerate (2-PG) into phosphoenolpyruvate (PEP). It is essential for the degradation of carbohydrates via glycolysis.</text>
</comment>
<comment type="cofactor">
    <cofactor evidence="10">
        <name>Mg(2+)</name>
        <dbReference type="ChEBI" id="CHEBI:18420"/>
    </cofactor>
    <text evidence="10">Binds a second Mg(2+) ion via substrate during catalysis.</text>
</comment>
<feature type="domain" description="Enolase N-terminal" evidence="13">
    <location>
        <begin position="5"/>
        <end position="135"/>
    </location>
</feature>
<evidence type="ECO:0000259" key="12">
    <source>
        <dbReference type="SMART" id="SM01192"/>
    </source>
</evidence>
<dbReference type="Proteomes" id="UP000298234">
    <property type="component" value="Unassembled WGS sequence"/>
</dbReference>
<evidence type="ECO:0000256" key="1">
    <source>
        <dbReference type="ARBA" id="ARBA00005031"/>
    </source>
</evidence>
<dbReference type="GO" id="GO:0005576">
    <property type="term" value="C:extracellular region"/>
    <property type="evidence" value="ECO:0007669"/>
    <property type="project" value="UniProtKB-SubCell"/>
</dbReference>
<dbReference type="GO" id="GO:0004634">
    <property type="term" value="F:phosphopyruvate hydratase activity"/>
    <property type="evidence" value="ECO:0007669"/>
    <property type="project" value="UniProtKB-UniRule"/>
</dbReference>
<dbReference type="SMART" id="SM01192">
    <property type="entry name" value="Enolase_C"/>
    <property type="match status" value="1"/>
</dbReference>
<keyword evidence="10 11" id="KW-0479">Metal-binding</keyword>
<evidence type="ECO:0000313" key="14">
    <source>
        <dbReference type="EMBL" id="TEU33403.1"/>
    </source>
</evidence>
<evidence type="ECO:0000256" key="5">
    <source>
        <dbReference type="ARBA" id="ARBA00022525"/>
    </source>
</evidence>
<dbReference type="EC" id="4.2.1.11" evidence="3 10"/>
<dbReference type="Pfam" id="PF03952">
    <property type="entry name" value="Enolase_N"/>
    <property type="match status" value="1"/>
</dbReference>
<evidence type="ECO:0000256" key="3">
    <source>
        <dbReference type="ARBA" id="ARBA00012058"/>
    </source>
</evidence>
<dbReference type="InterPro" id="IPR020811">
    <property type="entry name" value="Enolase_N"/>
</dbReference>
<dbReference type="PRINTS" id="PR00148">
    <property type="entry name" value="ENOLASE"/>
</dbReference>
<comment type="similarity">
    <text evidence="2 10">Belongs to the enolase family.</text>
</comment>
<dbReference type="RefSeq" id="WP_124469845.1">
    <property type="nucleotide sequence ID" value="NZ_QTRI01000035.1"/>
</dbReference>
<dbReference type="GO" id="GO:0000015">
    <property type="term" value="C:phosphopyruvate hydratase complex"/>
    <property type="evidence" value="ECO:0007669"/>
    <property type="project" value="InterPro"/>
</dbReference>
<keyword evidence="6 10" id="KW-0460">Magnesium</keyword>
<dbReference type="AlphaFoldDB" id="A0AAX2RCF1"/>
<dbReference type="GO" id="GO:0000287">
    <property type="term" value="F:magnesium ion binding"/>
    <property type="evidence" value="ECO:0007669"/>
    <property type="project" value="UniProtKB-UniRule"/>
</dbReference>
<dbReference type="EMBL" id="SNSQ01000085">
    <property type="protein sequence ID" value="TEU33403.1"/>
    <property type="molecule type" value="Genomic_DNA"/>
</dbReference>
<feature type="binding site" evidence="10 11">
    <location>
        <position position="242"/>
    </location>
    <ligand>
        <name>Mg(2+)</name>
        <dbReference type="ChEBI" id="CHEBI:18420"/>
    </ligand>
</feature>
<feature type="binding site" evidence="10">
    <location>
        <position position="336"/>
    </location>
    <ligand>
        <name>(2R)-2-phosphoglycerate</name>
        <dbReference type="ChEBI" id="CHEBI:58289"/>
    </ligand>
</feature>
<evidence type="ECO:0000256" key="2">
    <source>
        <dbReference type="ARBA" id="ARBA00009604"/>
    </source>
</evidence>
<comment type="pathway">
    <text evidence="1 10">Carbohydrate degradation; glycolysis; pyruvate from D-glyceraldehyde 3-phosphate: step 4/5.</text>
</comment>
<keyword evidence="10" id="KW-0963">Cytoplasm</keyword>
<feature type="domain" description="Enolase C-terminal TIM barrel" evidence="12">
    <location>
        <begin position="140"/>
        <end position="418"/>
    </location>
</feature>
<dbReference type="PIRSF" id="PIRSF001400">
    <property type="entry name" value="Enolase"/>
    <property type="match status" value="1"/>
</dbReference>
<dbReference type="InterPro" id="IPR000941">
    <property type="entry name" value="Enolase"/>
</dbReference>
<dbReference type="Gene3D" id="3.30.390.10">
    <property type="entry name" value="Enolase-like, N-terminal domain"/>
    <property type="match status" value="1"/>
</dbReference>
<sequence length="424" mass="46279">MEDKITSVRALQIIDCKCRPAVEVEVRTQSGAVGRGAAPTGTSVGMHESFVLRDGDPATYDGLSVHKAVDNVVDVIGPALIGMNVFDQRAIDEKMIVLDGTPNKSRLGGNTIYSVSIAAFRTAANARSIPLYAHIAGRDIMTVPVPCFNVINGGRYDGLTQPFNEFLIVPYGTDSVDFAIEMAVAVFQKLGHVLTEYLGHKPQVASSYGYAAPSDDPEVVLTLMQKAIDACGYTGRIAFALDCASSEMYDKETRTYLLKGKRVSTSELIAYARFLTEKFNLVFIEDLLDENDWEGYSTAVREIRRSIILGDDLTVTSLPLLERAFETRAVDGFVLKPNQVGTITEAMDAYRFALQHGMIAVPSGRSGGVVDDVVMDFSVGLEVPLQKNGAPRSGERIEKLNFLLRANARSPGCRLYDISPLLRF</sequence>
<comment type="cofactor">
    <cofactor evidence="11">
        <name>Mg(2+)</name>
        <dbReference type="ChEBI" id="CHEBI:18420"/>
    </cofactor>
    <text evidence="11">Mg(2+) is required for catalysis and for stabilizing the dimer.</text>
</comment>
<dbReference type="InterPro" id="IPR020810">
    <property type="entry name" value="Enolase_C"/>
</dbReference>
<dbReference type="PANTHER" id="PTHR11902:SF1">
    <property type="entry name" value="ENOLASE"/>
    <property type="match status" value="1"/>
</dbReference>
<feature type="binding site" evidence="10">
    <location>
        <position position="365"/>
    </location>
    <ligand>
        <name>(2R)-2-phosphoglycerate</name>
        <dbReference type="ChEBI" id="CHEBI:58289"/>
    </ligand>
</feature>
<evidence type="ECO:0000259" key="13">
    <source>
        <dbReference type="SMART" id="SM01193"/>
    </source>
</evidence>
<feature type="binding site" evidence="10 11">
    <location>
        <position position="311"/>
    </location>
    <ligand>
        <name>Mg(2+)</name>
        <dbReference type="ChEBI" id="CHEBI:18420"/>
    </ligand>
</feature>
<dbReference type="SUPFAM" id="SSF51604">
    <property type="entry name" value="Enolase C-terminal domain-like"/>
    <property type="match status" value="1"/>
</dbReference>
<reference evidence="14 15" key="1">
    <citation type="submission" date="2019-03" db="EMBL/GenBank/DDBJ databases">
        <title>Burkholderia cepacia outbreak.</title>
        <authorList>
            <person name="Farzana R."/>
            <person name="Walsh T.R."/>
        </authorList>
    </citation>
    <scope>NUCLEOTIDE SEQUENCE [LARGE SCALE GENOMIC DNA]</scope>
    <source>
        <strain evidence="15">d13</strain>
    </source>
</reference>
<accession>A0AAX2RCF1</accession>
<keyword evidence="7 10" id="KW-0324">Glycolysis</keyword>
<comment type="catalytic activity">
    <reaction evidence="10">
        <text>(2R)-2-phosphoglycerate = phosphoenolpyruvate + H2O</text>
        <dbReference type="Rhea" id="RHEA:10164"/>
        <dbReference type="ChEBI" id="CHEBI:15377"/>
        <dbReference type="ChEBI" id="CHEBI:58289"/>
        <dbReference type="ChEBI" id="CHEBI:58702"/>
        <dbReference type="EC" id="4.2.1.11"/>
    </reaction>
</comment>
<evidence type="ECO:0000256" key="8">
    <source>
        <dbReference type="ARBA" id="ARBA00023239"/>
    </source>
</evidence>
<dbReference type="InterPro" id="IPR036849">
    <property type="entry name" value="Enolase-like_C_sf"/>
</dbReference>
<feature type="binding site" evidence="10 11">
    <location>
        <position position="285"/>
    </location>
    <ligand>
        <name>Mg(2+)</name>
        <dbReference type="ChEBI" id="CHEBI:18420"/>
    </ligand>
</feature>
<gene>
    <name evidence="10" type="primary">eno</name>
    <name evidence="14" type="ORF">E3D37_41020</name>
</gene>
<proteinExistence type="inferred from homology"/>
<dbReference type="Gene3D" id="3.20.20.120">
    <property type="entry name" value="Enolase-like C-terminal domain"/>
    <property type="match status" value="1"/>
</dbReference>
<evidence type="ECO:0000256" key="10">
    <source>
        <dbReference type="HAMAP-Rule" id="MF_00318"/>
    </source>
</evidence>
<dbReference type="GO" id="GO:0009986">
    <property type="term" value="C:cell surface"/>
    <property type="evidence" value="ECO:0007669"/>
    <property type="project" value="UniProtKB-SubCell"/>
</dbReference>
<name>A0AAX2RCF1_BURCE</name>
<feature type="binding site" evidence="10">
    <location>
        <position position="366"/>
    </location>
    <ligand>
        <name>(2R)-2-phosphoglycerate</name>
        <dbReference type="ChEBI" id="CHEBI:58289"/>
    </ligand>
</feature>
<feature type="binding site" evidence="10">
    <location>
        <position position="387"/>
    </location>
    <ligand>
        <name>(2R)-2-phosphoglycerate</name>
        <dbReference type="ChEBI" id="CHEBI:58289"/>
    </ligand>
</feature>
<dbReference type="HAMAP" id="MF_00318">
    <property type="entry name" value="Enolase"/>
    <property type="match status" value="1"/>
</dbReference>
<keyword evidence="8 10" id="KW-0456">Lyase</keyword>
<protein>
    <recommendedName>
        <fullName evidence="4 10">Enolase</fullName>
        <ecNumber evidence="3 10">4.2.1.11</ecNumber>
    </recommendedName>
    <alternativeName>
        <fullName evidence="10">2-phospho-D-glycerate hydro-lyase</fullName>
    </alternativeName>
    <alternativeName>
        <fullName evidence="10">2-phosphoglycerate dehydratase</fullName>
    </alternativeName>
</protein>
<comment type="caution">
    <text evidence="10">Lacks conserved residue(s) required for the propagation of feature annotation.</text>
</comment>
<evidence type="ECO:0000256" key="9">
    <source>
        <dbReference type="ARBA" id="ARBA00045763"/>
    </source>
</evidence>
<dbReference type="GO" id="GO:0006096">
    <property type="term" value="P:glycolytic process"/>
    <property type="evidence" value="ECO:0007669"/>
    <property type="project" value="UniProtKB-UniRule"/>
</dbReference>
<dbReference type="PANTHER" id="PTHR11902">
    <property type="entry name" value="ENOLASE"/>
    <property type="match status" value="1"/>
</dbReference>
<organism evidence="14 15">
    <name type="scientific">Burkholderia cepacia</name>
    <name type="common">Pseudomonas cepacia</name>
    <dbReference type="NCBI Taxonomy" id="292"/>
    <lineage>
        <taxon>Bacteria</taxon>
        <taxon>Pseudomonadati</taxon>
        <taxon>Pseudomonadota</taxon>
        <taxon>Betaproteobacteria</taxon>
        <taxon>Burkholderiales</taxon>
        <taxon>Burkholderiaceae</taxon>
        <taxon>Burkholderia</taxon>
        <taxon>Burkholderia cepacia complex</taxon>
    </lineage>
</organism>
<evidence type="ECO:0000256" key="11">
    <source>
        <dbReference type="PIRSR" id="PIRSR001400-3"/>
    </source>
</evidence>
<dbReference type="SFLD" id="SFLDS00001">
    <property type="entry name" value="Enolase"/>
    <property type="match status" value="1"/>
</dbReference>